<evidence type="ECO:0000313" key="3">
    <source>
        <dbReference type="Proteomes" id="UP000324222"/>
    </source>
</evidence>
<proteinExistence type="predicted"/>
<dbReference type="EMBL" id="VSRR010082212">
    <property type="protein sequence ID" value="MPC89796.1"/>
    <property type="molecule type" value="Genomic_DNA"/>
</dbReference>
<evidence type="ECO:0000313" key="2">
    <source>
        <dbReference type="EMBL" id="MPC89796.1"/>
    </source>
</evidence>
<dbReference type="AlphaFoldDB" id="A0A5B7J731"/>
<keyword evidence="3" id="KW-1185">Reference proteome</keyword>
<reference evidence="2 3" key="1">
    <citation type="submission" date="2019-05" db="EMBL/GenBank/DDBJ databases">
        <title>Another draft genome of Portunus trituberculatus and its Hox gene families provides insights of decapod evolution.</title>
        <authorList>
            <person name="Jeong J.-H."/>
            <person name="Song I."/>
            <person name="Kim S."/>
            <person name="Choi T."/>
            <person name="Kim D."/>
            <person name="Ryu S."/>
            <person name="Kim W."/>
        </authorList>
    </citation>
    <scope>NUCLEOTIDE SEQUENCE [LARGE SCALE GENOMIC DNA]</scope>
    <source>
        <tissue evidence="2">Muscle</tissue>
    </source>
</reference>
<feature type="region of interest" description="Disordered" evidence="1">
    <location>
        <begin position="71"/>
        <end position="110"/>
    </location>
</feature>
<organism evidence="2 3">
    <name type="scientific">Portunus trituberculatus</name>
    <name type="common">Swimming crab</name>
    <name type="synonym">Neptunus trituberculatus</name>
    <dbReference type="NCBI Taxonomy" id="210409"/>
    <lineage>
        <taxon>Eukaryota</taxon>
        <taxon>Metazoa</taxon>
        <taxon>Ecdysozoa</taxon>
        <taxon>Arthropoda</taxon>
        <taxon>Crustacea</taxon>
        <taxon>Multicrustacea</taxon>
        <taxon>Malacostraca</taxon>
        <taxon>Eumalacostraca</taxon>
        <taxon>Eucarida</taxon>
        <taxon>Decapoda</taxon>
        <taxon>Pleocyemata</taxon>
        <taxon>Brachyura</taxon>
        <taxon>Eubrachyura</taxon>
        <taxon>Portunoidea</taxon>
        <taxon>Portunidae</taxon>
        <taxon>Portuninae</taxon>
        <taxon>Portunus</taxon>
    </lineage>
</organism>
<sequence length="110" mass="11889">MASVTASVQRGESLLHSIRQGLVDTHTPAAMHGGRTPPRPRLEGHSFLTSHSLISARRLPELPRRISVSRNTFGEGGVAGRRQPESSQRGGFHSLPAAGVALTRRRADHQ</sequence>
<dbReference type="Proteomes" id="UP000324222">
    <property type="component" value="Unassembled WGS sequence"/>
</dbReference>
<feature type="region of interest" description="Disordered" evidence="1">
    <location>
        <begin position="25"/>
        <end position="45"/>
    </location>
</feature>
<protein>
    <submittedName>
        <fullName evidence="2">Uncharacterized protein</fullName>
    </submittedName>
</protein>
<gene>
    <name evidence="2" type="ORF">E2C01_084756</name>
</gene>
<accession>A0A5B7J731</accession>
<comment type="caution">
    <text evidence="2">The sequence shown here is derived from an EMBL/GenBank/DDBJ whole genome shotgun (WGS) entry which is preliminary data.</text>
</comment>
<name>A0A5B7J731_PORTR</name>
<evidence type="ECO:0000256" key="1">
    <source>
        <dbReference type="SAM" id="MobiDB-lite"/>
    </source>
</evidence>